<comment type="caution">
    <text evidence="1">The sequence shown here is derived from an EMBL/GenBank/DDBJ whole genome shotgun (WGS) entry which is preliminary data.</text>
</comment>
<gene>
    <name evidence="1" type="ORF">J2W49_004647</name>
</gene>
<evidence type="ECO:0000313" key="2">
    <source>
        <dbReference type="Proteomes" id="UP001265700"/>
    </source>
</evidence>
<proteinExistence type="predicted"/>
<name>A0ABU1WU19_9BURK</name>
<keyword evidence="2" id="KW-1185">Reference proteome</keyword>
<sequence length="171" mass="19047">MSKLHVLALREITSDTGADRGILLSESGFQSGAAEAAALTNVHLTTLEHLRREASDGVCRMRLTELYDRVEACRELYWSLPKGRRIEHGLRPDVAEGGYSGAAVISFAEDLLRKGLRGVYPFETDYMWRHANRVEHETVTSPVALVEILEPQVAELEARLTSCVTATKEHE</sequence>
<evidence type="ECO:0000313" key="1">
    <source>
        <dbReference type="EMBL" id="MDR7152669.1"/>
    </source>
</evidence>
<dbReference type="Proteomes" id="UP001265700">
    <property type="component" value="Unassembled WGS sequence"/>
</dbReference>
<dbReference type="EMBL" id="JAVDWU010000013">
    <property type="protein sequence ID" value="MDR7152669.1"/>
    <property type="molecule type" value="Genomic_DNA"/>
</dbReference>
<organism evidence="1 2">
    <name type="scientific">Hydrogenophaga palleronii</name>
    <dbReference type="NCBI Taxonomy" id="65655"/>
    <lineage>
        <taxon>Bacteria</taxon>
        <taxon>Pseudomonadati</taxon>
        <taxon>Pseudomonadota</taxon>
        <taxon>Betaproteobacteria</taxon>
        <taxon>Burkholderiales</taxon>
        <taxon>Comamonadaceae</taxon>
        <taxon>Hydrogenophaga</taxon>
    </lineage>
</organism>
<accession>A0ABU1WU19</accession>
<protein>
    <submittedName>
        <fullName evidence="1">Uncharacterized protein</fullName>
    </submittedName>
</protein>
<reference evidence="1 2" key="1">
    <citation type="submission" date="2023-07" db="EMBL/GenBank/DDBJ databases">
        <title>Sorghum-associated microbial communities from plants grown in Nebraska, USA.</title>
        <authorList>
            <person name="Schachtman D."/>
        </authorList>
    </citation>
    <scope>NUCLEOTIDE SEQUENCE [LARGE SCALE GENOMIC DNA]</scope>
    <source>
        <strain evidence="1 2">4249</strain>
    </source>
</reference>